<gene>
    <name evidence="4" type="ORF">TWF694_009028</name>
</gene>
<dbReference type="EMBL" id="JAVHJO010000005">
    <property type="protein sequence ID" value="KAK6540211.1"/>
    <property type="molecule type" value="Genomic_DNA"/>
</dbReference>
<feature type="region of interest" description="Disordered" evidence="3">
    <location>
        <begin position="1"/>
        <end position="40"/>
    </location>
</feature>
<feature type="region of interest" description="Disordered" evidence="3">
    <location>
        <begin position="545"/>
        <end position="580"/>
    </location>
</feature>
<comment type="caution">
    <text evidence="4">The sequence shown here is derived from an EMBL/GenBank/DDBJ whole genome shotgun (WGS) entry which is preliminary data.</text>
</comment>
<dbReference type="AlphaFoldDB" id="A0AAV9XE29"/>
<dbReference type="GO" id="GO:0046983">
    <property type="term" value="F:protein dimerization activity"/>
    <property type="evidence" value="ECO:0007669"/>
    <property type="project" value="InterPro"/>
</dbReference>
<feature type="compositionally biased region" description="Polar residues" evidence="3">
    <location>
        <begin position="16"/>
        <end position="27"/>
    </location>
</feature>
<organism evidence="4 5">
    <name type="scientific">Orbilia ellipsospora</name>
    <dbReference type="NCBI Taxonomy" id="2528407"/>
    <lineage>
        <taxon>Eukaryota</taxon>
        <taxon>Fungi</taxon>
        <taxon>Dikarya</taxon>
        <taxon>Ascomycota</taxon>
        <taxon>Pezizomycotina</taxon>
        <taxon>Orbiliomycetes</taxon>
        <taxon>Orbiliales</taxon>
        <taxon>Orbiliaceae</taxon>
        <taxon>Orbilia</taxon>
    </lineage>
</organism>
<accession>A0AAV9XE29</accession>
<evidence type="ECO:0000256" key="2">
    <source>
        <dbReference type="ARBA" id="ARBA00023163"/>
    </source>
</evidence>
<dbReference type="GO" id="GO:0006351">
    <property type="term" value="P:DNA-templated transcription"/>
    <property type="evidence" value="ECO:0007669"/>
    <property type="project" value="InterPro"/>
</dbReference>
<name>A0AAV9XE29_9PEZI</name>
<keyword evidence="2" id="KW-0804">Transcription</keyword>
<sequence>MAPHLRSKATDPDTGTPASTIPTTPVKTPQPPLPLLFSPPPTTYNTRIPADVVPRFKARNTALSSLYSDFITYYKSIQLLQSHGRALSETESLKFHDTIKKAELLSNSYWALLRDLIDRIRSIYLDGKDPQSTLVLGYSSVKVVIECPYCEDLHEHRRVSDPGIGVPVIYPAGCGAFGSYRIVFPGDIDKSTRGLGKEAIGIQIHKTGTYWMAVKDDMPDLEPFFLVKYRPRKTLPAVIKPVVLEQEVKLEVKVEIKEKEGGEVEEKLMFDAFQRLDIAEHRSYDPVAVAPTRYIGTIKLLQSIARTCAANFNNLEQIVGYYSEPEYSVKVERWKESSVQRETRSKVERETDMQMCTVTGGKGTRVLGLVESDGYRTVCSCLRGPNYPDISIVSGLVESERLEMEADLPLSNKQLRLLVQALAKEIGHEFPKEIPKSAVYNWKRELERKNNSASSAPMWYACHAEKKMLVRFLTMHTTWVPEGFSHNLFRYRTLLGDYAGIQHIASLMKNTRFWVSYDICEDCDKFIEKVGKKFGLHLSFERMNDDTKPTAVKTENEDPSSEQEPPVKVEDEGSSGASKD</sequence>
<proteinExistence type="predicted"/>
<dbReference type="Proteomes" id="UP001365542">
    <property type="component" value="Unassembled WGS sequence"/>
</dbReference>
<evidence type="ECO:0000313" key="5">
    <source>
        <dbReference type="Proteomes" id="UP001365542"/>
    </source>
</evidence>
<evidence type="ECO:0000256" key="3">
    <source>
        <dbReference type="SAM" id="MobiDB-lite"/>
    </source>
</evidence>
<reference evidence="4 5" key="1">
    <citation type="submission" date="2019-10" db="EMBL/GenBank/DDBJ databases">
        <authorList>
            <person name="Palmer J.M."/>
        </authorList>
    </citation>
    <scope>NUCLEOTIDE SEQUENCE [LARGE SCALE GENOMIC DNA]</scope>
    <source>
        <strain evidence="4 5">TWF694</strain>
    </source>
</reference>
<dbReference type="GO" id="GO:0055029">
    <property type="term" value="C:nuclear DNA-directed RNA polymerase complex"/>
    <property type="evidence" value="ECO:0007669"/>
    <property type="project" value="UniProtKB-ARBA"/>
</dbReference>
<protein>
    <submittedName>
        <fullName evidence="4">Uncharacterized protein</fullName>
    </submittedName>
</protein>
<feature type="compositionally biased region" description="Pro residues" evidence="3">
    <location>
        <begin position="28"/>
        <end position="40"/>
    </location>
</feature>
<dbReference type="InterPro" id="IPR036603">
    <property type="entry name" value="RBP11-like"/>
</dbReference>
<evidence type="ECO:0000256" key="1">
    <source>
        <dbReference type="ARBA" id="ARBA00022478"/>
    </source>
</evidence>
<evidence type="ECO:0000313" key="4">
    <source>
        <dbReference type="EMBL" id="KAK6540211.1"/>
    </source>
</evidence>
<keyword evidence="1" id="KW-0240">DNA-directed RNA polymerase</keyword>
<dbReference type="Gene3D" id="3.30.1360.10">
    <property type="entry name" value="RNA polymerase, RBP11-like subunit"/>
    <property type="match status" value="1"/>
</dbReference>
<keyword evidence="5" id="KW-1185">Reference proteome</keyword>